<dbReference type="GO" id="GO:1990281">
    <property type="term" value="C:efflux pump complex"/>
    <property type="evidence" value="ECO:0007669"/>
    <property type="project" value="TreeGrafter"/>
</dbReference>
<comment type="caution">
    <text evidence="4">The sequence shown here is derived from an EMBL/GenBank/DDBJ whole genome shotgun (WGS) entry which is preliminary data.</text>
</comment>
<feature type="domain" description="Multidrug resistance protein MdtA-like barrel-sandwich hybrid" evidence="3">
    <location>
        <begin position="58"/>
        <end position="223"/>
    </location>
</feature>
<dbReference type="SUPFAM" id="SSF111369">
    <property type="entry name" value="HlyD-like secretion proteins"/>
    <property type="match status" value="2"/>
</dbReference>
<dbReference type="InterPro" id="IPR058625">
    <property type="entry name" value="MdtA-like_BSH"/>
</dbReference>
<name>A0A370DJQ5_9GAMM</name>
<sequence length="384" mass="41409">MGDRLKALILSVGIASAMTVSVSAVAQVPVSGGDYFVVQQSQGVPHVSLGGTVVPYKEVTLSAQLPGRVKFLAGIEGDAFKDSDLLVELDESELRAKRQAAMAQLANADVQLRNAGVQYNRELWSPKTKSSMGGMGVPNLFDQMFTSPMEDMMGERDRDVERGADIYSSQTRVQSARNTIVRVQSEIRAIDAKLRDAKSLAPFSGVIMKKFIEVGDTVQPGQPLLKYADVEYLQIVVDVPGRLRPGLSEGMMLRAELDIGDQEIPVRVAQIFPMADAQRHTVTIKFDLPQGVSAPGMYAKVMVPDFNAPARSNPVIPSSAIRYNGSLPGVYVLGDEGKHQLRLIRVGEQLPGGYTTVLSGLKAGERVARNPGVGISAGWTSPSR</sequence>
<dbReference type="Pfam" id="PF25917">
    <property type="entry name" value="BSH_RND"/>
    <property type="match status" value="1"/>
</dbReference>
<keyword evidence="2" id="KW-0732">Signal</keyword>
<proteinExistence type="inferred from homology"/>
<evidence type="ECO:0000313" key="5">
    <source>
        <dbReference type="Proteomes" id="UP000254771"/>
    </source>
</evidence>
<protein>
    <submittedName>
        <fullName evidence="4">Efflux RND transporter periplasmic adaptor subunit</fullName>
    </submittedName>
</protein>
<feature type="signal peptide" evidence="2">
    <location>
        <begin position="1"/>
        <end position="26"/>
    </location>
</feature>
<dbReference type="Proteomes" id="UP000254771">
    <property type="component" value="Unassembled WGS sequence"/>
</dbReference>
<feature type="chain" id="PRO_5016869907" evidence="2">
    <location>
        <begin position="27"/>
        <end position="384"/>
    </location>
</feature>
<dbReference type="AlphaFoldDB" id="A0A370DJQ5"/>
<evidence type="ECO:0000259" key="3">
    <source>
        <dbReference type="Pfam" id="PF25917"/>
    </source>
</evidence>
<organism evidence="4 5">
    <name type="scientific">endosymbiont of Escarpia spicata</name>
    <dbReference type="NCBI Taxonomy" id="2200908"/>
    <lineage>
        <taxon>Bacteria</taxon>
        <taxon>Pseudomonadati</taxon>
        <taxon>Pseudomonadota</taxon>
        <taxon>Gammaproteobacteria</taxon>
        <taxon>sulfur-oxidizing symbionts</taxon>
    </lineage>
</organism>
<evidence type="ECO:0000256" key="1">
    <source>
        <dbReference type="ARBA" id="ARBA00009477"/>
    </source>
</evidence>
<dbReference type="InterPro" id="IPR006143">
    <property type="entry name" value="RND_pump_MFP"/>
</dbReference>
<dbReference type="PANTHER" id="PTHR30469:SF18">
    <property type="entry name" value="RESISTANCE-NODULATION-CELL DIVISION (RND) EFFLUX MEMBRANE FUSION PROTEIN-RELATED"/>
    <property type="match status" value="1"/>
</dbReference>
<keyword evidence="5" id="KW-1185">Reference proteome</keyword>
<evidence type="ECO:0000256" key="2">
    <source>
        <dbReference type="SAM" id="SignalP"/>
    </source>
</evidence>
<dbReference type="Gene3D" id="2.40.50.100">
    <property type="match status" value="1"/>
</dbReference>
<dbReference type="Gene3D" id="1.10.287.470">
    <property type="entry name" value="Helix hairpin bin"/>
    <property type="match status" value="1"/>
</dbReference>
<dbReference type="EMBL" id="QFXE01000014">
    <property type="protein sequence ID" value="RDH85138.1"/>
    <property type="molecule type" value="Genomic_DNA"/>
</dbReference>
<dbReference type="PANTHER" id="PTHR30469">
    <property type="entry name" value="MULTIDRUG RESISTANCE PROTEIN MDTA"/>
    <property type="match status" value="1"/>
</dbReference>
<dbReference type="Gene3D" id="2.40.420.20">
    <property type="match status" value="1"/>
</dbReference>
<comment type="similarity">
    <text evidence="1">Belongs to the membrane fusion protein (MFP) (TC 8.A.1) family.</text>
</comment>
<evidence type="ECO:0000313" key="4">
    <source>
        <dbReference type="EMBL" id="RDH85138.1"/>
    </source>
</evidence>
<reference evidence="4 5" key="1">
    <citation type="journal article" date="2018" name="ISME J.">
        <title>Endosymbiont genomes yield clues of tubeworm success.</title>
        <authorList>
            <person name="Li Y."/>
            <person name="Liles M.R."/>
            <person name="Halanych K.M."/>
        </authorList>
    </citation>
    <scope>NUCLEOTIDE SEQUENCE [LARGE SCALE GENOMIC DNA]</scope>
    <source>
        <strain evidence="4">A1462</strain>
    </source>
</reference>
<dbReference type="Gene3D" id="2.40.30.170">
    <property type="match status" value="1"/>
</dbReference>
<accession>A0A370DJQ5</accession>
<dbReference type="GO" id="GO:0015562">
    <property type="term" value="F:efflux transmembrane transporter activity"/>
    <property type="evidence" value="ECO:0007669"/>
    <property type="project" value="TreeGrafter"/>
</dbReference>
<gene>
    <name evidence="4" type="ORF">DIZ78_12050</name>
</gene>
<dbReference type="NCBIfam" id="TIGR01730">
    <property type="entry name" value="RND_mfp"/>
    <property type="match status" value="1"/>
</dbReference>